<comment type="caution">
    <text evidence="1">The sequence shown here is derived from an EMBL/GenBank/DDBJ whole genome shotgun (WGS) entry which is preliminary data.</text>
</comment>
<organism evidence="1 2">
    <name type="scientific">Leptospira koniambonensis</name>
    <dbReference type="NCBI Taxonomy" id="2484950"/>
    <lineage>
        <taxon>Bacteria</taxon>
        <taxon>Pseudomonadati</taxon>
        <taxon>Spirochaetota</taxon>
        <taxon>Spirochaetia</taxon>
        <taxon>Leptospirales</taxon>
        <taxon>Leptospiraceae</taxon>
        <taxon>Leptospira</taxon>
    </lineage>
</organism>
<reference evidence="1" key="1">
    <citation type="journal article" date="2019" name="PLoS Negl. Trop. Dis.">
        <title>Revisiting the worldwide diversity of Leptospira species in the environment.</title>
        <authorList>
            <person name="Vincent A.T."/>
            <person name="Schiettekatte O."/>
            <person name="Bourhy P."/>
            <person name="Veyrier F.J."/>
            <person name="Picardeau M."/>
        </authorList>
    </citation>
    <scope>NUCLEOTIDE SEQUENCE [LARGE SCALE GENOMIC DNA]</scope>
    <source>
        <strain evidence="1">201800265</strain>
    </source>
</reference>
<dbReference type="AlphaFoldDB" id="A0A4R9JDV0"/>
<proteinExistence type="predicted"/>
<sequence length="20" mass="2278">MGLILLLALVLLFRIRRLGP</sequence>
<dbReference type="Proteomes" id="UP000297871">
    <property type="component" value="Unassembled WGS sequence"/>
</dbReference>
<keyword evidence="2" id="KW-1185">Reference proteome</keyword>
<accession>A0A4R9JDV0</accession>
<evidence type="ECO:0000313" key="1">
    <source>
        <dbReference type="EMBL" id="TGL37042.1"/>
    </source>
</evidence>
<gene>
    <name evidence="1" type="ORF">EHQ52_02485</name>
</gene>
<evidence type="ECO:0000313" key="2">
    <source>
        <dbReference type="Proteomes" id="UP000297871"/>
    </source>
</evidence>
<dbReference type="EMBL" id="RQFY01000001">
    <property type="protein sequence ID" value="TGL37042.1"/>
    <property type="molecule type" value="Genomic_DNA"/>
</dbReference>
<name>A0A4R9JDV0_9LEPT</name>
<protein>
    <submittedName>
        <fullName evidence="1">Uncharacterized protein</fullName>
    </submittedName>
</protein>